<protein>
    <submittedName>
        <fullName evidence="2">ABC transporter substrate-binding protein YesO</fullName>
    </submittedName>
</protein>
<dbReference type="CDD" id="cd13585">
    <property type="entry name" value="PBP2_TMBP_like"/>
    <property type="match status" value="1"/>
</dbReference>
<dbReference type="InterPro" id="IPR050490">
    <property type="entry name" value="Bact_solute-bd_prot1"/>
</dbReference>
<dbReference type="PANTHER" id="PTHR43649">
    <property type="entry name" value="ARABINOSE-BINDING PROTEIN-RELATED"/>
    <property type="match status" value="1"/>
</dbReference>
<evidence type="ECO:0000313" key="2">
    <source>
        <dbReference type="EMBL" id="QFV00008.1"/>
    </source>
</evidence>
<organism evidence="2 3">
    <name type="scientific">Luteimicrobium xylanilyticum</name>
    <dbReference type="NCBI Taxonomy" id="1133546"/>
    <lineage>
        <taxon>Bacteria</taxon>
        <taxon>Bacillati</taxon>
        <taxon>Actinomycetota</taxon>
        <taxon>Actinomycetes</taxon>
        <taxon>Micrococcales</taxon>
        <taxon>Luteimicrobium</taxon>
    </lineage>
</organism>
<reference evidence="2 3" key="1">
    <citation type="submission" date="2019-10" db="EMBL/GenBank/DDBJ databases">
        <title>Genome sequence of Luteimicrobium xylanilyticum HY-24.</title>
        <authorList>
            <person name="Kim D.Y."/>
            <person name="Park H.-Y."/>
        </authorList>
    </citation>
    <scope>NUCLEOTIDE SEQUENCE [LARGE SCALE GENOMIC DNA]</scope>
    <source>
        <strain evidence="2 3">HY-24</strain>
    </source>
</reference>
<dbReference type="AlphaFoldDB" id="A0A5P9QF30"/>
<dbReference type="KEGG" id="lxl:KDY119_03543"/>
<accession>A0A5P9QF30</accession>
<dbReference type="PANTHER" id="PTHR43649:SF11">
    <property type="entry name" value="ABC TRANSPORTER SUBSTRATE-BINDING PROTEIN YESO-RELATED"/>
    <property type="match status" value="1"/>
</dbReference>
<keyword evidence="1" id="KW-0732">Signal</keyword>
<keyword evidence="3" id="KW-1185">Reference proteome</keyword>
<dbReference type="RefSeq" id="WP_051136383.1">
    <property type="nucleotide sequence ID" value="NZ_BAABIH010000010.1"/>
</dbReference>
<dbReference type="Pfam" id="PF01547">
    <property type="entry name" value="SBP_bac_1"/>
    <property type="match status" value="1"/>
</dbReference>
<proteinExistence type="predicted"/>
<dbReference type="InterPro" id="IPR006059">
    <property type="entry name" value="SBP"/>
</dbReference>
<evidence type="ECO:0000256" key="1">
    <source>
        <dbReference type="SAM" id="SignalP"/>
    </source>
</evidence>
<sequence>MSKSMSRRVRRAGSAAVVTLAVVGLAACSATGGSGGKSTDGGGDGKVTIKFSWWGSDSRVTSTQQIIAAFEAEHPNIHVEPVNTSWDEYFEKMNVMAAGNDLPDVMTQDDRYLTEYATRGLLADLGSLDIDTSKVDSSVLDTGKIDGKLYGIASGVNVHAVVADPQAFKDAGVTMPDDKTWTWDDYSKIAAQLTKATGGKVYGVQNYSFIEPVLEVYARQHGQEMFTADGKLGISQDLVAEWFQRSADQIKSKAEPSASTSTEVQSAGVDGSLVATNKGGMAWFWSNQLAAIQKDAGHPLQLLRAPGDTEFGHTGEYLRAAMSYSVSAKSKHPKEAAEFVDFMLNSQKAGDINLTDRGLPSNLDVRTAILPKLDDADKTSAAFIQELTDDKVFETSKPVPPKGSGEVSDITGRVNSDVIFGKKSAQDAAKSWIDEVNKAIGQ</sequence>
<dbReference type="SUPFAM" id="SSF53850">
    <property type="entry name" value="Periplasmic binding protein-like II"/>
    <property type="match status" value="1"/>
</dbReference>
<feature type="signal peptide" evidence="1">
    <location>
        <begin position="1"/>
        <end position="26"/>
    </location>
</feature>
<feature type="chain" id="PRO_5038665154" evidence="1">
    <location>
        <begin position="27"/>
        <end position="442"/>
    </location>
</feature>
<dbReference type="EMBL" id="CP045529">
    <property type="protein sequence ID" value="QFV00008.1"/>
    <property type="molecule type" value="Genomic_DNA"/>
</dbReference>
<gene>
    <name evidence="2" type="ORF">KDY119_03543</name>
</gene>
<dbReference type="Gene3D" id="3.40.190.10">
    <property type="entry name" value="Periplasmic binding protein-like II"/>
    <property type="match status" value="2"/>
</dbReference>
<evidence type="ECO:0000313" key="3">
    <source>
        <dbReference type="Proteomes" id="UP000326702"/>
    </source>
</evidence>
<dbReference type="PROSITE" id="PS51257">
    <property type="entry name" value="PROKAR_LIPOPROTEIN"/>
    <property type="match status" value="1"/>
</dbReference>
<dbReference type="Proteomes" id="UP000326702">
    <property type="component" value="Chromosome"/>
</dbReference>
<dbReference type="OrthoDB" id="7918484at2"/>
<name>A0A5P9QF30_9MICO</name>